<dbReference type="InterPro" id="IPR011063">
    <property type="entry name" value="TilS/TtcA_N"/>
</dbReference>
<keyword evidence="5" id="KW-0067">ATP-binding</keyword>
<comment type="catalytic activity">
    <reaction evidence="6">
        <text>cytidine(34) in tRNA(Ile2) + L-lysine + ATP = lysidine(34) in tRNA(Ile2) + AMP + diphosphate + H(+)</text>
        <dbReference type="Rhea" id="RHEA:43744"/>
        <dbReference type="Rhea" id="RHEA-COMP:10625"/>
        <dbReference type="Rhea" id="RHEA-COMP:10670"/>
        <dbReference type="ChEBI" id="CHEBI:15378"/>
        <dbReference type="ChEBI" id="CHEBI:30616"/>
        <dbReference type="ChEBI" id="CHEBI:32551"/>
        <dbReference type="ChEBI" id="CHEBI:33019"/>
        <dbReference type="ChEBI" id="CHEBI:82748"/>
        <dbReference type="ChEBI" id="CHEBI:83665"/>
        <dbReference type="ChEBI" id="CHEBI:456215"/>
        <dbReference type="EC" id="6.3.4.19"/>
    </reaction>
</comment>
<organism evidence="8 9">
    <name type="scientific">Perkinsus olseni</name>
    <name type="common">Perkinsus atlanticus</name>
    <dbReference type="NCBI Taxonomy" id="32597"/>
    <lineage>
        <taxon>Eukaryota</taxon>
        <taxon>Sar</taxon>
        <taxon>Alveolata</taxon>
        <taxon>Perkinsozoa</taxon>
        <taxon>Perkinsea</taxon>
        <taxon>Perkinsida</taxon>
        <taxon>Perkinsidae</taxon>
        <taxon>Perkinsus</taxon>
    </lineage>
</organism>
<proteinExistence type="predicted"/>
<dbReference type="Pfam" id="PF01171">
    <property type="entry name" value="ATP_bind_3"/>
    <property type="match status" value="1"/>
</dbReference>
<gene>
    <name evidence="8" type="ORF">FOL46_008842</name>
</gene>
<keyword evidence="2" id="KW-0436">Ligase</keyword>
<keyword evidence="3" id="KW-0819">tRNA processing</keyword>
<reference evidence="8 9" key="1">
    <citation type="submission" date="2020-04" db="EMBL/GenBank/DDBJ databases">
        <title>Perkinsus olseni comparative genomics.</title>
        <authorList>
            <person name="Bogema D.R."/>
        </authorList>
    </citation>
    <scope>NUCLEOTIDE SEQUENCE [LARGE SCALE GENOMIC DNA]</scope>
    <source>
        <strain evidence="8">ATCC PRA-31</strain>
    </source>
</reference>
<keyword evidence="4" id="KW-0547">Nucleotide-binding</keyword>
<evidence type="ECO:0000256" key="2">
    <source>
        <dbReference type="ARBA" id="ARBA00022598"/>
    </source>
</evidence>
<dbReference type="InterPro" id="IPR014729">
    <property type="entry name" value="Rossmann-like_a/b/a_fold"/>
</dbReference>
<evidence type="ECO:0000256" key="5">
    <source>
        <dbReference type="ARBA" id="ARBA00022840"/>
    </source>
</evidence>
<dbReference type="Proteomes" id="UP000572268">
    <property type="component" value="Unassembled WGS sequence"/>
</dbReference>
<evidence type="ECO:0000259" key="7">
    <source>
        <dbReference type="Pfam" id="PF01171"/>
    </source>
</evidence>
<name>A0A7J6L4S5_PEROL</name>
<dbReference type="SUPFAM" id="SSF52402">
    <property type="entry name" value="Adenine nucleotide alpha hydrolases-like"/>
    <property type="match status" value="1"/>
</dbReference>
<dbReference type="InterPro" id="IPR012094">
    <property type="entry name" value="tRNA_Ile_lys_synt"/>
</dbReference>
<feature type="domain" description="tRNA(Ile)-lysidine/2-thiocytidine synthase N-terminal" evidence="7">
    <location>
        <begin position="94"/>
        <end position="279"/>
    </location>
</feature>
<dbReference type="GO" id="GO:0008033">
    <property type="term" value="P:tRNA processing"/>
    <property type="evidence" value="ECO:0007669"/>
    <property type="project" value="UniProtKB-KW"/>
</dbReference>
<evidence type="ECO:0000256" key="1">
    <source>
        <dbReference type="ARBA" id="ARBA00013267"/>
    </source>
</evidence>
<dbReference type="EMBL" id="JABANN010000741">
    <property type="protein sequence ID" value="KAF4654192.1"/>
    <property type="molecule type" value="Genomic_DNA"/>
</dbReference>
<comment type="caution">
    <text evidence="8">The sequence shown here is derived from an EMBL/GenBank/DDBJ whole genome shotgun (WGS) entry which is preliminary data.</text>
</comment>
<dbReference type="GO" id="GO:0032267">
    <property type="term" value="F:tRNA(Ile)-lysidine synthase activity"/>
    <property type="evidence" value="ECO:0007669"/>
    <property type="project" value="UniProtKB-EC"/>
</dbReference>
<accession>A0A7J6L4S5</accession>
<dbReference type="Gene3D" id="3.40.50.620">
    <property type="entry name" value="HUPs"/>
    <property type="match status" value="1"/>
</dbReference>
<evidence type="ECO:0000313" key="8">
    <source>
        <dbReference type="EMBL" id="KAF4654192.1"/>
    </source>
</evidence>
<evidence type="ECO:0000256" key="6">
    <source>
        <dbReference type="ARBA" id="ARBA00048539"/>
    </source>
</evidence>
<sequence length="498" mass="55643">MVCEAINDLLNAPLYASAEEFIQHSLTEARPAKIPLNGHKYPKVSYLDPRCWRNSDHFLQDLPETLERLAASPLCAELRTGLEEAFAITKSRTVVLSLSGGVDSSSTLILLSALRYNTSVDWELRALYMGYSGNRENLEEARSELNLVAWLCQQCQVQLFAFNVDLPRPHGPEGTSSSGVTRDEYETQTKAIRFRMYGLVGGDDCVVVLGHHQDDVDENRLEQLSRGHVMGDMDGMHRVRESPPGLSRCIVCRPLIHNRKANFIATATEASIPYVRDSTPAWSVRGITRRALDAVLRDHNAAAMHQLLADVAAMSARAAELVVSIAESGVMEPRELRSKSKGTCLTFWRLDLRRIFSHGELADVLPKLISSINDVAQLWNQALPRGQDAVRRIPPVKDWHSVVFERVVSTCIEKMKSGEKVSRKALNHLFHEAGSPGIRCGGFTETLGFVSDGSREVMLLYVIDKKNNTVKDRRQEVVKLLERLPLLTFAAWLSFGND</sequence>
<evidence type="ECO:0000256" key="3">
    <source>
        <dbReference type="ARBA" id="ARBA00022694"/>
    </source>
</evidence>
<dbReference type="EC" id="6.3.4.19" evidence="1"/>
<dbReference type="GO" id="GO:0005524">
    <property type="term" value="F:ATP binding"/>
    <property type="evidence" value="ECO:0007669"/>
    <property type="project" value="UniProtKB-KW"/>
</dbReference>
<dbReference type="InterPro" id="IPR012795">
    <property type="entry name" value="tRNA_Ile_lys_synt_N"/>
</dbReference>
<dbReference type="PANTHER" id="PTHR43033">
    <property type="entry name" value="TRNA(ILE)-LYSIDINE SYNTHASE-RELATED"/>
    <property type="match status" value="1"/>
</dbReference>
<dbReference type="AlphaFoldDB" id="A0A7J6L4S5"/>
<evidence type="ECO:0000256" key="4">
    <source>
        <dbReference type="ARBA" id="ARBA00022741"/>
    </source>
</evidence>
<dbReference type="PANTHER" id="PTHR43033:SF3">
    <property type="entry name" value="TRNA(ILE)-LYSIDINE SYNTHETASE"/>
    <property type="match status" value="1"/>
</dbReference>
<dbReference type="CDD" id="cd01992">
    <property type="entry name" value="TilS_N"/>
    <property type="match status" value="1"/>
</dbReference>
<evidence type="ECO:0000313" key="9">
    <source>
        <dbReference type="Proteomes" id="UP000572268"/>
    </source>
</evidence>
<protein>
    <recommendedName>
        <fullName evidence="1">tRNA(Ile)-lysidine synthetase</fullName>
        <ecNumber evidence="1">6.3.4.19</ecNumber>
    </recommendedName>
</protein>